<dbReference type="InterPro" id="IPR051550">
    <property type="entry name" value="SCF-Subunits/Alg-Epimerases"/>
</dbReference>
<evidence type="ECO:0000256" key="1">
    <source>
        <dbReference type="ARBA" id="ARBA00022737"/>
    </source>
</evidence>
<feature type="compositionally biased region" description="Polar residues" evidence="2">
    <location>
        <begin position="1"/>
        <end position="15"/>
    </location>
</feature>
<protein>
    <submittedName>
        <fullName evidence="4">DUF1565 domain-containing protein</fullName>
    </submittedName>
</protein>
<keyword evidence="1" id="KW-0677">Repeat</keyword>
<reference evidence="4" key="1">
    <citation type="submission" date="2019-11" db="EMBL/GenBank/DDBJ databases">
        <title>Genomic insights into an expanded diversity of filamentous marine cyanobacteria reveals the extraordinary biosynthetic potential of Moorea and Okeania.</title>
        <authorList>
            <person name="Ferreira Leao T."/>
            <person name="Wang M."/>
            <person name="Moss N."/>
            <person name="Da Silva R."/>
            <person name="Sanders J."/>
            <person name="Nurk S."/>
            <person name="Gurevich A."/>
            <person name="Humphrey G."/>
            <person name="Reher R."/>
            <person name="Zhu Q."/>
            <person name="Belda-Ferre P."/>
            <person name="Glukhov E."/>
            <person name="Rex R."/>
            <person name="Dorrestein P.C."/>
            <person name="Knight R."/>
            <person name="Pevzner P."/>
            <person name="Gerwick W.H."/>
            <person name="Gerwick L."/>
        </authorList>
    </citation>
    <scope>NUCLEOTIDE SEQUENCE</scope>
    <source>
        <strain evidence="4">SIO1C4</strain>
    </source>
</reference>
<dbReference type="SMART" id="SM00710">
    <property type="entry name" value="PbH1"/>
    <property type="match status" value="4"/>
</dbReference>
<sequence length="228" mass="24097">MVQTTLYVNPTTGNDSSSGHSSSPLKTLTKALQSVTAPTTIHLAAGTYRATGGERFPLLIPSGVIVVGQEANKGKEIIIVGSGTYTSPSFGEQNITLRLNSYAQLRGVTLSNQATNGTGVWIESAQPIIANNTFTHCTREGIFVTGTGKPMILDNVFIGKDYGGTGIFLVRNAKGEVRRNLCQTTSYGIAITDGAAPLITDNKLVGNSAGISLSRQARAVLRRNLIEK</sequence>
<evidence type="ECO:0000313" key="4">
    <source>
        <dbReference type="EMBL" id="NER31300.1"/>
    </source>
</evidence>
<comment type="caution">
    <text evidence="4">The sequence shown here is derived from an EMBL/GenBank/DDBJ whole genome shotgun (WGS) entry which is preliminary data.</text>
</comment>
<dbReference type="InterPro" id="IPR012334">
    <property type="entry name" value="Pectin_lyas_fold"/>
</dbReference>
<feature type="domain" description="DUF1565" evidence="3">
    <location>
        <begin position="12"/>
        <end position="215"/>
    </location>
</feature>
<name>A0A6B3NHW9_9CYAN</name>
<evidence type="ECO:0000256" key="2">
    <source>
        <dbReference type="SAM" id="MobiDB-lite"/>
    </source>
</evidence>
<gene>
    <name evidence="4" type="ORF">F6J89_27690</name>
</gene>
<dbReference type="InterPro" id="IPR006626">
    <property type="entry name" value="PbH1"/>
</dbReference>
<dbReference type="Pfam" id="PF07602">
    <property type="entry name" value="DUF1565"/>
    <property type="match status" value="1"/>
</dbReference>
<dbReference type="PANTHER" id="PTHR22990:SF15">
    <property type="entry name" value="F-BOX ONLY PROTEIN 10"/>
    <property type="match status" value="1"/>
</dbReference>
<dbReference type="InterPro" id="IPR011459">
    <property type="entry name" value="DUF1565"/>
</dbReference>
<organism evidence="4">
    <name type="scientific">Symploca sp. SIO1C4</name>
    <dbReference type="NCBI Taxonomy" id="2607765"/>
    <lineage>
        <taxon>Bacteria</taxon>
        <taxon>Bacillati</taxon>
        <taxon>Cyanobacteriota</taxon>
        <taxon>Cyanophyceae</taxon>
        <taxon>Coleofasciculales</taxon>
        <taxon>Coleofasciculaceae</taxon>
        <taxon>Symploca</taxon>
    </lineage>
</organism>
<dbReference type="InterPro" id="IPR011050">
    <property type="entry name" value="Pectin_lyase_fold/virulence"/>
</dbReference>
<feature type="non-terminal residue" evidence="4">
    <location>
        <position position="228"/>
    </location>
</feature>
<dbReference type="SUPFAM" id="SSF51126">
    <property type="entry name" value="Pectin lyase-like"/>
    <property type="match status" value="1"/>
</dbReference>
<dbReference type="EMBL" id="JAAHFQ010000777">
    <property type="protein sequence ID" value="NER31300.1"/>
    <property type="molecule type" value="Genomic_DNA"/>
</dbReference>
<feature type="region of interest" description="Disordered" evidence="2">
    <location>
        <begin position="1"/>
        <end position="25"/>
    </location>
</feature>
<accession>A0A6B3NHW9</accession>
<evidence type="ECO:0000259" key="3">
    <source>
        <dbReference type="Pfam" id="PF07602"/>
    </source>
</evidence>
<proteinExistence type="predicted"/>
<dbReference type="AlphaFoldDB" id="A0A6B3NHW9"/>
<dbReference type="PANTHER" id="PTHR22990">
    <property type="entry name" value="F-BOX ONLY PROTEIN"/>
    <property type="match status" value="1"/>
</dbReference>
<dbReference type="Gene3D" id="2.160.20.10">
    <property type="entry name" value="Single-stranded right-handed beta-helix, Pectin lyase-like"/>
    <property type="match status" value="1"/>
</dbReference>